<protein>
    <submittedName>
        <fullName evidence="1">Uncharacterized protein</fullName>
    </submittedName>
</protein>
<feature type="non-terminal residue" evidence="1">
    <location>
        <position position="307"/>
    </location>
</feature>
<reference evidence="1 2" key="2">
    <citation type="submission" date="2019-02" db="EMBL/GenBank/DDBJ databases">
        <title>'Lichenibacterium ramalinii' gen. nov. sp. nov., 'Lichenibacterium minor' gen. nov. sp. nov.</title>
        <authorList>
            <person name="Pankratov T."/>
        </authorList>
    </citation>
    <scope>NUCLEOTIDE SEQUENCE [LARGE SCALE GENOMIC DNA]</scope>
    <source>
        <strain evidence="1 2">RmlP026</strain>
    </source>
</reference>
<dbReference type="AlphaFoldDB" id="A0A4Q2TXG4"/>
<dbReference type="RefSeq" id="WP_129230233.1">
    <property type="nucleotide sequence ID" value="NZ_QYBB01000130.1"/>
</dbReference>
<accession>A0A4Q2TXG4</accession>
<sequence>MSDDPIDSFLVEIGFQKPDAAGARAVEDLVNRTETRITDVQARESAKRTTAETKAASDGLSRFKAMLDARSEAEAKSKERRRDAFIQVTSEMLGFDKEQFAASLKHAKENAGKTVEVEHERAKKLTAIRSEQFKSAEAGLLRFAGVVGAVGTGLGTALSAAPFGAFLMGVERTASGLSNLAIQSQRVGSTAGGISRFVFAMKQQGVDEGEANGALEGFAAKMKSNPEAYRQALEGLPGGGVRTLGKDGKPLTYEEMLENLGPYLAKQPYNIAKIQAGEFGITGDNALNALRNPAETRRGLNAYDAKL</sequence>
<proteinExistence type="predicted"/>
<comment type="caution">
    <text evidence="1">The sequence shown here is derived from an EMBL/GenBank/DDBJ whole genome shotgun (WGS) entry which is preliminary data.</text>
</comment>
<keyword evidence="2" id="KW-1185">Reference proteome</keyword>
<gene>
    <name evidence="1" type="ORF">D3273_27610</name>
</gene>
<dbReference type="Proteomes" id="UP000290759">
    <property type="component" value="Unassembled WGS sequence"/>
</dbReference>
<evidence type="ECO:0000313" key="1">
    <source>
        <dbReference type="EMBL" id="RYC28763.1"/>
    </source>
</evidence>
<name>A0A4Q2TXG4_9HYPH</name>
<organism evidence="1 2">
    <name type="scientific">Lichenibacterium minor</name>
    <dbReference type="NCBI Taxonomy" id="2316528"/>
    <lineage>
        <taxon>Bacteria</taxon>
        <taxon>Pseudomonadati</taxon>
        <taxon>Pseudomonadota</taxon>
        <taxon>Alphaproteobacteria</taxon>
        <taxon>Hyphomicrobiales</taxon>
        <taxon>Lichenihabitantaceae</taxon>
        <taxon>Lichenibacterium</taxon>
    </lineage>
</organism>
<dbReference type="EMBL" id="QYBB01000130">
    <property type="protein sequence ID" value="RYC28763.1"/>
    <property type="molecule type" value="Genomic_DNA"/>
</dbReference>
<evidence type="ECO:0000313" key="2">
    <source>
        <dbReference type="Proteomes" id="UP000290759"/>
    </source>
</evidence>
<dbReference type="OrthoDB" id="6065087at2"/>
<reference evidence="1 2" key="1">
    <citation type="submission" date="2018-12" db="EMBL/GenBank/DDBJ databases">
        <authorList>
            <person name="Grouzdev D.S."/>
            <person name="Krutkina M.S."/>
        </authorList>
    </citation>
    <scope>NUCLEOTIDE SEQUENCE [LARGE SCALE GENOMIC DNA]</scope>
    <source>
        <strain evidence="1 2">RmlP026</strain>
    </source>
</reference>